<gene>
    <name evidence="1" type="ORF">ACFO4E_24185</name>
</gene>
<dbReference type="RefSeq" id="WP_378578562.1">
    <property type="nucleotide sequence ID" value="NZ_JBHSFQ010000031.1"/>
</dbReference>
<keyword evidence="2" id="KW-1185">Reference proteome</keyword>
<evidence type="ECO:0000313" key="1">
    <source>
        <dbReference type="EMBL" id="MFC4564971.1"/>
    </source>
</evidence>
<comment type="caution">
    <text evidence="1">The sequence shown here is derived from an EMBL/GenBank/DDBJ whole genome shotgun (WGS) entry which is preliminary data.</text>
</comment>
<organism evidence="1 2">
    <name type="scientific">Nocardiopsis mangrovi</name>
    <dbReference type="NCBI Taxonomy" id="1179818"/>
    <lineage>
        <taxon>Bacteria</taxon>
        <taxon>Bacillati</taxon>
        <taxon>Actinomycetota</taxon>
        <taxon>Actinomycetes</taxon>
        <taxon>Streptosporangiales</taxon>
        <taxon>Nocardiopsidaceae</taxon>
        <taxon>Nocardiopsis</taxon>
    </lineage>
</organism>
<dbReference type="Proteomes" id="UP001595923">
    <property type="component" value="Unassembled WGS sequence"/>
</dbReference>
<dbReference type="EMBL" id="JBHSFQ010000031">
    <property type="protein sequence ID" value="MFC4564971.1"/>
    <property type="molecule type" value="Genomic_DNA"/>
</dbReference>
<evidence type="ECO:0008006" key="3">
    <source>
        <dbReference type="Google" id="ProtNLM"/>
    </source>
</evidence>
<accession>A0ABV9E1H8</accession>
<name>A0ABV9E1H8_9ACTN</name>
<sequence length="97" mass="10587">MSAAVREALVPFRVCISAFLGDRLKAAEFSAVFFDLARTSNTGLSRDAYMLVNEAMHVADSYTDKPHLLGGDLIDAPTMRERITDIDARLDDLVGPA</sequence>
<proteinExistence type="predicted"/>
<evidence type="ECO:0000313" key="2">
    <source>
        <dbReference type="Proteomes" id="UP001595923"/>
    </source>
</evidence>
<reference evidence="2" key="1">
    <citation type="journal article" date="2019" name="Int. J. Syst. Evol. Microbiol.">
        <title>The Global Catalogue of Microorganisms (GCM) 10K type strain sequencing project: providing services to taxonomists for standard genome sequencing and annotation.</title>
        <authorList>
            <consortium name="The Broad Institute Genomics Platform"/>
            <consortium name="The Broad Institute Genome Sequencing Center for Infectious Disease"/>
            <person name="Wu L."/>
            <person name="Ma J."/>
        </authorList>
    </citation>
    <scope>NUCLEOTIDE SEQUENCE [LARGE SCALE GENOMIC DNA]</scope>
    <source>
        <strain evidence="2">XZYJ18</strain>
    </source>
</reference>
<protein>
    <recommendedName>
        <fullName evidence="3">Colicin D immunity protein domain-containing protein</fullName>
    </recommendedName>
</protein>